<evidence type="ECO:0000313" key="3">
    <source>
        <dbReference type="EMBL" id="THH04972.1"/>
    </source>
</evidence>
<comment type="caution">
    <text evidence="3">The sequence shown here is derived from an EMBL/GenBank/DDBJ whole genome shotgun (WGS) entry which is preliminary data.</text>
</comment>
<evidence type="ECO:0000256" key="2">
    <source>
        <dbReference type="SAM" id="MobiDB-lite"/>
    </source>
</evidence>
<dbReference type="EMBL" id="SGPK01000296">
    <property type="protein sequence ID" value="THH04972.1"/>
    <property type="molecule type" value="Genomic_DNA"/>
</dbReference>
<dbReference type="GO" id="GO:0042274">
    <property type="term" value="P:ribosomal small subunit biogenesis"/>
    <property type="evidence" value="ECO:0007669"/>
    <property type="project" value="InterPro"/>
</dbReference>
<evidence type="ECO:0000313" key="4">
    <source>
        <dbReference type="Proteomes" id="UP000308199"/>
    </source>
</evidence>
<feature type="compositionally biased region" description="Basic and acidic residues" evidence="2">
    <location>
        <begin position="510"/>
        <end position="548"/>
    </location>
</feature>
<feature type="compositionally biased region" description="Low complexity" evidence="2">
    <location>
        <begin position="306"/>
        <end position="316"/>
    </location>
</feature>
<dbReference type="Pfam" id="PF04180">
    <property type="entry name" value="LTV"/>
    <property type="match status" value="1"/>
</dbReference>
<feature type="region of interest" description="Disordered" evidence="2">
    <location>
        <begin position="218"/>
        <end position="316"/>
    </location>
</feature>
<feature type="compositionally biased region" description="Acidic residues" evidence="2">
    <location>
        <begin position="340"/>
        <end position="354"/>
    </location>
</feature>
<comment type="similarity">
    <text evidence="1">Belongs to the LTV1 family.</text>
</comment>
<dbReference type="AlphaFoldDB" id="A0A4S4L129"/>
<feature type="compositionally biased region" description="Basic and acidic residues" evidence="2">
    <location>
        <begin position="235"/>
        <end position="252"/>
    </location>
</feature>
<reference evidence="3 4" key="1">
    <citation type="submission" date="2019-02" db="EMBL/GenBank/DDBJ databases">
        <title>Genome sequencing of the rare red list fungi Phellinidium pouzarii.</title>
        <authorList>
            <person name="Buettner E."/>
            <person name="Kellner H."/>
        </authorList>
    </citation>
    <scope>NUCLEOTIDE SEQUENCE [LARGE SCALE GENOMIC DNA]</scope>
    <source>
        <strain evidence="3 4">DSM 108285</strain>
    </source>
</reference>
<dbReference type="PANTHER" id="PTHR21531:SF0">
    <property type="entry name" value="PROTEIN LTV1 HOMOLOG"/>
    <property type="match status" value="1"/>
</dbReference>
<sequence length="564" mass="63268">MPSKSVFKQPGTRHFQLVHRSQRDPLIHDSDASQHVLKPIVRGKTRAELERMLAPEELAHDLERANIGEASQFGVYYDDTEYDYMQHLRQVGLREDGIDGVLIEAPVSSSSKRIGGLKGKRKARGEVEGDLLCDLPHEALPSVLERSREEVYNSQAAVPPALVGLQPDMDPHLRQTLEALEDDAFVDDNLDDDFFSSLVGEGDRGSCDDEESGFEFAEDGLEEDEGSGADAETGAEQRSKSHGLDKEQKEVEDNSWQARFAKFKKDHEAHSESDIASDIQSEGGDTVGQLPTASVIGGKKRRKGASDASGYSMSSSSMFRNEGLTLLDEHFNQVEKEYASNDEEEELSDDSDEASELITSREDFNTIMNDFLDNYEILGGKMRPVLAGETVADKLGTIRQSLKEIGYDAHEQLLQEDDEENDDMFETYVEEKAARWDCETVLSTYSKLENHPRLIRARETKIMPKIHLDPKTGLPSVKSVNDEEHLVTNGLASVESEAVRLIRIPVARPKKETKEEKHARKQSVKDERQARRVEKKATKDHFSTEKKQQLQVLANTSKKGIRKL</sequence>
<gene>
    <name evidence="3" type="ORF">EW145_g5137</name>
</gene>
<dbReference type="PANTHER" id="PTHR21531">
    <property type="entry name" value="LOW-TEMPERATURE VIABILITY PROTEIN LTV1-RELATED"/>
    <property type="match status" value="1"/>
</dbReference>
<dbReference type="GO" id="GO:0005634">
    <property type="term" value="C:nucleus"/>
    <property type="evidence" value="ECO:0007669"/>
    <property type="project" value="TreeGrafter"/>
</dbReference>
<feature type="region of interest" description="Disordered" evidence="2">
    <location>
        <begin position="330"/>
        <end position="354"/>
    </location>
</feature>
<organism evidence="3 4">
    <name type="scientific">Phellinidium pouzarii</name>
    <dbReference type="NCBI Taxonomy" id="167371"/>
    <lineage>
        <taxon>Eukaryota</taxon>
        <taxon>Fungi</taxon>
        <taxon>Dikarya</taxon>
        <taxon>Basidiomycota</taxon>
        <taxon>Agaricomycotina</taxon>
        <taxon>Agaricomycetes</taxon>
        <taxon>Hymenochaetales</taxon>
        <taxon>Hymenochaetaceae</taxon>
        <taxon>Phellinidium</taxon>
    </lineage>
</organism>
<evidence type="ECO:0008006" key="5">
    <source>
        <dbReference type="Google" id="ProtNLM"/>
    </source>
</evidence>
<feature type="region of interest" description="Disordered" evidence="2">
    <location>
        <begin position="510"/>
        <end position="564"/>
    </location>
</feature>
<dbReference type="GO" id="GO:0000056">
    <property type="term" value="P:ribosomal small subunit export from nucleus"/>
    <property type="evidence" value="ECO:0007669"/>
    <property type="project" value="TreeGrafter"/>
</dbReference>
<dbReference type="GO" id="GO:0005829">
    <property type="term" value="C:cytosol"/>
    <property type="evidence" value="ECO:0007669"/>
    <property type="project" value="TreeGrafter"/>
</dbReference>
<dbReference type="Proteomes" id="UP000308199">
    <property type="component" value="Unassembled WGS sequence"/>
</dbReference>
<keyword evidence="4" id="KW-1185">Reference proteome</keyword>
<feature type="compositionally biased region" description="Polar residues" evidence="2">
    <location>
        <begin position="549"/>
        <end position="558"/>
    </location>
</feature>
<dbReference type="OrthoDB" id="5852896at2759"/>
<feature type="compositionally biased region" description="Acidic residues" evidence="2">
    <location>
        <begin position="218"/>
        <end position="227"/>
    </location>
</feature>
<feature type="compositionally biased region" description="Basic and acidic residues" evidence="2">
    <location>
        <begin position="330"/>
        <end position="339"/>
    </location>
</feature>
<name>A0A4S4L129_9AGAM</name>
<protein>
    <recommendedName>
        <fullName evidence="5">Protein LTV1</fullName>
    </recommendedName>
</protein>
<feature type="compositionally biased region" description="Basic and acidic residues" evidence="2">
    <location>
        <begin position="263"/>
        <end position="273"/>
    </location>
</feature>
<accession>A0A4S4L129</accession>
<dbReference type="GO" id="GO:0030688">
    <property type="term" value="C:preribosome, small subunit precursor"/>
    <property type="evidence" value="ECO:0007669"/>
    <property type="project" value="TreeGrafter"/>
</dbReference>
<evidence type="ECO:0000256" key="1">
    <source>
        <dbReference type="ARBA" id="ARBA00009078"/>
    </source>
</evidence>
<proteinExistence type="inferred from homology"/>
<dbReference type="InterPro" id="IPR007307">
    <property type="entry name" value="Ltv1"/>
</dbReference>